<dbReference type="VEuPathDB" id="FungiDB:CH63R_12807"/>
<reference evidence="1" key="1">
    <citation type="submission" date="2011-12" db="EMBL/GenBank/DDBJ databases">
        <title>The genome sequence of Colletotrichum higginsianum IMI 34906.</title>
        <authorList>
            <person name="Ma L.-J."/>
            <person name="O'Connell R."/>
            <person name="van Themaat E.V.L."/>
            <person name="Stueber K."/>
            <person name="Young S.K."/>
            <person name="Zeng Q."/>
            <person name="Gargeya S."/>
            <person name="Fitzgerald M."/>
            <person name="Haas B."/>
            <person name="Abouelleil A."/>
            <person name="Alvarado L."/>
            <person name="Arachchi H.M."/>
            <person name="Berlin A."/>
            <person name="Chapman S.B."/>
            <person name="Gearin G."/>
            <person name="Goldberg J."/>
            <person name="Griggs A."/>
            <person name="Gujja S."/>
            <person name="Hansen M."/>
            <person name="Heiman D."/>
            <person name="Howarth C."/>
            <person name="Larimer J."/>
            <person name="Lui A."/>
            <person name="MacDonald P.J.P."/>
            <person name="McCowen C."/>
            <person name="Montmayeur A."/>
            <person name="Murphy C."/>
            <person name="Neiman D."/>
            <person name="Pearson M."/>
            <person name="Priest M."/>
            <person name="Roberts A."/>
            <person name="Saif S."/>
            <person name="Shea T."/>
            <person name="Sisk P."/>
            <person name="Stolte C."/>
            <person name="Sykes S."/>
            <person name="Wortman J."/>
            <person name="Nusbaum C."/>
            <person name="Birren B."/>
        </authorList>
    </citation>
    <scope>NUCLEOTIDE SEQUENCE</scope>
    <source>
        <strain evidence="1">IMI 349063</strain>
    </source>
</reference>
<dbReference type="Proteomes" id="UP000007174">
    <property type="component" value="Unassembled WGS sequence"/>
</dbReference>
<name>H1VK86_COLHI</name>
<evidence type="ECO:0000313" key="3">
    <source>
        <dbReference type="Proteomes" id="UP000007174"/>
    </source>
</evidence>
<evidence type="ECO:0000313" key="1">
    <source>
        <dbReference type="EMBL" id="CCF40639.1"/>
    </source>
</evidence>
<sequence length="77" mass="7746">MQGGCHADGYGYAEVVVGAGEVGPFQHGERLESLAPHQGVGALDALIAGKEVVALGPQPVVRGLAPPVDGEQDTCVP</sequence>
<evidence type="ECO:0000313" key="4">
    <source>
        <dbReference type="Proteomes" id="UP000092177"/>
    </source>
</evidence>
<dbReference type="HOGENOM" id="CLU_2637940_0_0_1"/>
<dbReference type="AlphaFoldDB" id="H1VK86"/>
<dbReference type="EMBL" id="CACQ02004206">
    <property type="protein sequence ID" value="CCF40639.1"/>
    <property type="molecule type" value="Genomic_DNA"/>
</dbReference>
<dbReference type="EMBL" id="LTAN01000009">
    <property type="protein sequence ID" value="OBR03680.1"/>
    <property type="molecule type" value="Genomic_DNA"/>
</dbReference>
<reference evidence="3" key="2">
    <citation type="journal article" date="2012" name="Nat. Genet.">
        <title>Lifestyle transitions in plant pathogenic Colletotrichum fungi deciphered by genome and transcriptome analyses.</title>
        <authorList>
            <person name="O'Connell R.J."/>
            <person name="Thon M.R."/>
            <person name="Hacquard S."/>
            <person name="Amyotte S.G."/>
            <person name="Kleemann J."/>
            <person name="Torres M.F."/>
            <person name="Damm U."/>
            <person name="Buiate E.A."/>
            <person name="Epstein L."/>
            <person name="Alkan N."/>
            <person name="Altmueller J."/>
            <person name="Alvarado-Balderrama L."/>
            <person name="Bauser C.A."/>
            <person name="Becker C."/>
            <person name="Birren B.W."/>
            <person name="Chen Z."/>
            <person name="Choi J."/>
            <person name="Crouch J.A."/>
            <person name="Duvick J.P."/>
            <person name="Farman M.A."/>
            <person name="Gan P."/>
            <person name="Heiman D."/>
            <person name="Henrissat B."/>
            <person name="Howard R.J."/>
            <person name="Kabbage M."/>
            <person name="Koch C."/>
            <person name="Kracher B."/>
            <person name="Kubo Y."/>
            <person name="Law A.D."/>
            <person name="Lebrun M.-H."/>
            <person name="Lee Y.-H."/>
            <person name="Miyara I."/>
            <person name="Moore N."/>
            <person name="Neumann U."/>
            <person name="Nordstroem K."/>
            <person name="Panaccione D.G."/>
            <person name="Panstruga R."/>
            <person name="Place M."/>
            <person name="Proctor R.H."/>
            <person name="Prusky D."/>
            <person name="Rech G."/>
            <person name="Reinhardt R."/>
            <person name="Rollins J.A."/>
            <person name="Rounsley S."/>
            <person name="Schardl C.L."/>
            <person name="Schwartz D.C."/>
            <person name="Shenoy N."/>
            <person name="Shirasu K."/>
            <person name="Sikhakolli U.R."/>
            <person name="Stueber K."/>
            <person name="Sukno S.A."/>
            <person name="Sweigard J.A."/>
            <person name="Takano Y."/>
            <person name="Takahara H."/>
            <person name="Trail F."/>
            <person name="van der Does H.C."/>
            <person name="Voll L.M."/>
            <person name="Will I."/>
            <person name="Young S."/>
            <person name="Zeng Q."/>
            <person name="Zhang J."/>
            <person name="Zhou S."/>
            <person name="Dickman M.B."/>
            <person name="Schulze-Lefert P."/>
            <person name="Ver Loren van Themaat E."/>
            <person name="Ma L.-J."/>
            <person name="Vaillancourt L.J."/>
        </authorList>
    </citation>
    <scope>NUCLEOTIDE SEQUENCE [LARGE SCALE GENOMIC DNA]</scope>
    <source>
        <strain evidence="3">IMI 349063</strain>
    </source>
</reference>
<proteinExistence type="predicted"/>
<evidence type="ECO:0000313" key="2">
    <source>
        <dbReference type="EMBL" id="OBR03680.1"/>
    </source>
</evidence>
<reference evidence="4" key="4">
    <citation type="journal article" date="2017" name="BMC Genomics">
        <title>Gapless genome assembly of Colletotrichum higginsianum reveals chromosome structure and association of transposable elements with secondary metabolite gene clusters.</title>
        <authorList>
            <person name="Dallery J.-F."/>
            <person name="Lapalu N."/>
            <person name="Zampounis A."/>
            <person name="Pigne S."/>
            <person name="Luyten I."/>
            <person name="Amselem J."/>
            <person name="Wittenberg A.H.J."/>
            <person name="Zhou S."/>
            <person name="de Queiroz M.V."/>
            <person name="Robin G.P."/>
            <person name="Auger A."/>
            <person name="Hainaut M."/>
            <person name="Henrissat B."/>
            <person name="Kim K.-T."/>
            <person name="Lee Y.-H."/>
            <person name="Lespinet O."/>
            <person name="Schwartz D.C."/>
            <person name="Thon M.R."/>
            <person name="O'Connell R.J."/>
        </authorList>
    </citation>
    <scope>NUCLEOTIDE SEQUENCE [LARGE SCALE GENOMIC DNA]</scope>
    <source>
        <strain evidence="4">IMI 349063</strain>
    </source>
</reference>
<protein>
    <submittedName>
        <fullName evidence="1">Uncharacterized protein</fullName>
    </submittedName>
</protein>
<reference evidence="2" key="3">
    <citation type="submission" date="2016-02" db="EMBL/GenBank/DDBJ databases">
        <title>Resequencing and annotation of the Colletotrichum higginsianum genome.</title>
        <authorList>
            <person name="O'Connell R."/>
            <person name="Zambounis A."/>
            <person name="Thon M."/>
            <person name="Dallery J.-F."/>
        </authorList>
    </citation>
    <scope>NUCLEOTIDE SEQUENCE [LARGE SCALE GENOMIC DNA]</scope>
    <source>
        <strain evidence="2">IMI 349063</strain>
    </source>
</reference>
<dbReference type="KEGG" id="chig:CH63R_12807"/>
<gene>
    <name evidence="1" type="ORF">CH063_11155</name>
    <name evidence="2" type="ORF">CH63R_12807</name>
</gene>
<dbReference type="RefSeq" id="XP_018152198.1">
    <property type="nucleotide sequence ID" value="XM_018307781.1"/>
</dbReference>
<organism evidence="1 3">
    <name type="scientific">Colletotrichum higginsianum (strain IMI 349063)</name>
    <name type="common">Crucifer anthracnose fungus</name>
    <dbReference type="NCBI Taxonomy" id="759273"/>
    <lineage>
        <taxon>Eukaryota</taxon>
        <taxon>Fungi</taxon>
        <taxon>Dikarya</taxon>
        <taxon>Ascomycota</taxon>
        <taxon>Pezizomycotina</taxon>
        <taxon>Sordariomycetes</taxon>
        <taxon>Hypocreomycetidae</taxon>
        <taxon>Glomerellales</taxon>
        <taxon>Glomerellaceae</taxon>
        <taxon>Colletotrichum</taxon>
        <taxon>Colletotrichum destructivum species complex</taxon>
    </lineage>
</organism>
<keyword evidence="4" id="KW-1185">Reference proteome</keyword>
<accession>H1VK86</accession>
<dbReference type="GeneID" id="28871888"/>
<dbReference type="Proteomes" id="UP000092177">
    <property type="component" value="Chromosome 9"/>
</dbReference>